<dbReference type="Proteomes" id="UP001054252">
    <property type="component" value="Unassembled WGS sequence"/>
</dbReference>
<dbReference type="InterPro" id="IPR006527">
    <property type="entry name" value="F-box-assoc_dom_typ1"/>
</dbReference>
<dbReference type="EMBL" id="BPVZ01000001">
    <property type="protein sequence ID" value="GKU85629.1"/>
    <property type="molecule type" value="Genomic_DNA"/>
</dbReference>
<keyword evidence="3" id="KW-1185">Reference proteome</keyword>
<dbReference type="PROSITE" id="PS50181">
    <property type="entry name" value="FBOX"/>
    <property type="match status" value="1"/>
</dbReference>
<dbReference type="PANTHER" id="PTHR31672">
    <property type="entry name" value="BNACNNG10540D PROTEIN"/>
    <property type="match status" value="1"/>
</dbReference>
<name>A0AAV5HKF9_9ROSI</name>
<organism evidence="2 3">
    <name type="scientific">Rubroshorea leprosula</name>
    <dbReference type="NCBI Taxonomy" id="152421"/>
    <lineage>
        <taxon>Eukaryota</taxon>
        <taxon>Viridiplantae</taxon>
        <taxon>Streptophyta</taxon>
        <taxon>Embryophyta</taxon>
        <taxon>Tracheophyta</taxon>
        <taxon>Spermatophyta</taxon>
        <taxon>Magnoliopsida</taxon>
        <taxon>eudicotyledons</taxon>
        <taxon>Gunneridae</taxon>
        <taxon>Pentapetalae</taxon>
        <taxon>rosids</taxon>
        <taxon>malvids</taxon>
        <taxon>Malvales</taxon>
        <taxon>Dipterocarpaceae</taxon>
        <taxon>Rubroshorea</taxon>
    </lineage>
</organism>
<dbReference type="CDD" id="cd22157">
    <property type="entry name" value="F-box_AtFBW1-like"/>
    <property type="match status" value="1"/>
</dbReference>
<dbReference type="NCBIfam" id="TIGR01640">
    <property type="entry name" value="F_box_assoc_1"/>
    <property type="match status" value="1"/>
</dbReference>
<reference evidence="2 3" key="1">
    <citation type="journal article" date="2021" name="Commun. Biol.">
        <title>The genome of Shorea leprosula (Dipterocarpaceae) highlights the ecological relevance of drought in aseasonal tropical rainforests.</title>
        <authorList>
            <person name="Ng K.K.S."/>
            <person name="Kobayashi M.J."/>
            <person name="Fawcett J.A."/>
            <person name="Hatakeyama M."/>
            <person name="Paape T."/>
            <person name="Ng C.H."/>
            <person name="Ang C.C."/>
            <person name="Tnah L.H."/>
            <person name="Lee C.T."/>
            <person name="Nishiyama T."/>
            <person name="Sese J."/>
            <person name="O'Brien M.J."/>
            <person name="Copetti D."/>
            <person name="Mohd Noor M.I."/>
            <person name="Ong R.C."/>
            <person name="Putra M."/>
            <person name="Sireger I.Z."/>
            <person name="Indrioko S."/>
            <person name="Kosugi Y."/>
            <person name="Izuno A."/>
            <person name="Isagi Y."/>
            <person name="Lee S.L."/>
            <person name="Shimizu K.K."/>
        </authorList>
    </citation>
    <scope>NUCLEOTIDE SEQUENCE [LARGE SCALE GENOMIC DNA]</scope>
    <source>
        <strain evidence="2">214</strain>
    </source>
</reference>
<dbReference type="InterPro" id="IPR050796">
    <property type="entry name" value="SCF_F-box_component"/>
</dbReference>
<dbReference type="Pfam" id="PF00646">
    <property type="entry name" value="F-box"/>
    <property type="match status" value="1"/>
</dbReference>
<dbReference type="PANTHER" id="PTHR31672:SF13">
    <property type="entry name" value="F-BOX PROTEIN CPR30-LIKE"/>
    <property type="match status" value="1"/>
</dbReference>
<accession>A0AAV5HKF9</accession>
<dbReference type="SMART" id="SM00256">
    <property type="entry name" value="FBOX"/>
    <property type="match status" value="1"/>
</dbReference>
<evidence type="ECO:0000259" key="1">
    <source>
        <dbReference type="PROSITE" id="PS50181"/>
    </source>
</evidence>
<dbReference type="Pfam" id="PF07734">
    <property type="entry name" value="FBA_1"/>
    <property type="match status" value="1"/>
</dbReference>
<dbReference type="InterPro" id="IPR001810">
    <property type="entry name" value="F-box_dom"/>
</dbReference>
<dbReference type="SUPFAM" id="SSF50965">
    <property type="entry name" value="Galactose oxidase, central domain"/>
    <property type="match status" value="1"/>
</dbReference>
<dbReference type="InterPro" id="IPR036047">
    <property type="entry name" value="F-box-like_dom_sf"/>
</dbReference>
<dbReference type="AlphaFoldDB" id="A0AAV5HKF9"/>
<dbReference type="InterPro" id="IPR017451">
    <property type="entry name" value="F-box-assoc_interact_dom"/>
</dbReference>
<sequence length="375" mass="42240">MPPPSFPSDMTEDILQLLPVKSLVRFKLVCSSWRSLISCSRFRKTHFNRAFQNPKLSAHKALLSTPSGFMLLDPRKPFGDNGGTMVDLTFPLEREDGHLRIAGSCNGLVCLVLDGKRDFFLWNPSTGDCNKLPEACTPAGQWYVHGFGYDSSSEDYKVVLVTNYVRITTIGTGTRSRTEAEVAIFSVKRNSWRILKDVNKAIHRLSGWNYDTFPESTFLNGVIHWMNDNFGTIIAFDLASETTCEFQAVSHRSGFFDMDLGVLGGCLCLIYDCYIEFELWVMKEYGVETSWTKLCNLVNPDSALYGIDDYASEDFYTTLCLCNSEDDAFILIRSRKELIRFNGRGEVLEKVCICNNSDNCDGIAFVESMVSANDP</sequence>
<gene>
    <name evidence="2" type="ORF">SLEP1_g268</name>
</gene>
<evidence type="ECO:0000313" key="3">
    <source>
        <dbReference type="Proteomes" id="UP001054252"/>
    </source>
</evidence>
<dbReference type="SUPFAM" id="SSF81383">
    <property type="entry name" value="F-box domain"/>
    <property type="match status" value="1"/>
</dbReference>
<evidence type="ECO:0000313" key="2">
    <source>
        <dbReference type="EMBL" id="GKU85629.1"/>
    </source>
</evidence>
<dbReference type="InterPro" id="IPR011043">
    <property type="entry name" value="Gal_Oxase/kelch_b-propeller"/>
</dbReference>
<protein>
    <recommendedName>
        <fullName evidence="1">F-box domain-containing protein</fullName>
    </recommendedName>
</protein>
<comment type="caution">
    <text evidence="2">The sequence shown here is derived from an EMBL/GenBank/DDBJ whole genome shotgun (WGS) entry which is preliminary data.</text>
</comment>
<proteinExistence type="predicted"/>
<dbReference type="Gene3D" id="1.20.1280.50">
    <property type="match status" value="1"/>
</dbReference>
<feature type="domain" description="F-box" evidence="1">
    <location>
        <begin position="1"/>
        <end position="50"/>
    </location>
</feature>